<organism evidence="3 4">
    <name type="scientific">Macrostomum lignano</name>
    <dbReference type="NCBI Taxonomy" id="282301"/>
    <lineage>
        <taxon>Eukaryota</taxon>
        <taxon>Metazoa</taxon>
        <taxon>Spiralia</taxon>
        <taxon>Lophotrochozoa</taxon>
        <taxon>Platyhelminthes</taxon>
        <taxon>Rhabditophora</taxon>
        <taxon>Macrostomorpha</taxon>
        <taxon>Macrostomida</taxon>
        <taxon>Macrostomidae</taxon>
        <taxon>Macrostomum</taxon>
    </lineage>
</organism>
<protein>
    <submittedName>
        <fullName evidence="4">APP_amyloid domain-containing protein</fullName>
    </submittedName>
</protein>
<keyword evidence="2" id="KW-0472">Membrane</keyword>
<feature type="compositionally biased region" description="Basic and acidic residues" evidence="1">
    <location>
        <begin position="1"/>
        <end position="12"/>
    </location>
</feature>
<feature type="compositionally biased region" description="Low complexity" evidence="1">
    <location>
        <begin position="13"/>
        <end position="22"/>
    </location>
</feature>
<proteinExistence type="predicted"/>
<feature type="region of interest" description="Disordered" evidence="1">
    <location>
        <begin position="1"/>
        <end position="22"/>
    </location>
</feature>
<evidence type="ECO:0000313" key="3">
    <source>
        <dbReference type="Proteomes" id="UP000095280"/>
    </source>
</evidence>
<feature type="transmembrane region" description="Helical" evidence="2">
    <location>
        <begin position="27"/>
        <end position="52"/>
    </location>
</feature>
<dbReference type="AlphaFoldDB" id="A0A1I8HXH8"/>
<dbReference type="WBParaSite" id="maker-uti_cns_0008536-snap-gene-0.6-mRNA-1">
    <property type="protein sequence ID" value="maker-uti_cns_0008536-snap-gene-0.6-mRNA-1"/>
    <property type="gene ID" value="maker-uti_cns_0008536-snap-gene-0.6"/>
</dbReference>
<name>A0A1I8HXH8_9PLAT</name>
<keyword evidence="2" id="KW-0812">Transmembrane</keyword>
<accession>A0A1I8HXH8</accession>
<reference evidence="4" key="1">
    <citation type="submission" date="2016-11" db="UniProtKB">
        <authorList>
            <consortium name="WormBaseParasite"/>
        </authorList>
    </citation>
    <scope>IDENTIFICATION</scope>
</reference>
<evidence type="ECO:0000313" key="4">
    <source>
        <dbReference type="WBParaSite" id="maker-uti_cns_0008536-snap-gene-0.6-mRNA-1"/>
    </source>
</evidence>
<evidence type="ECO:0000256" key="1">
    <source>
        <dbReference type="SAM" id="MobiDB-lite"/>
    </source>
</evidence>
<keyword evidence="3" id="KW-1185">Reference proteome</keyword>
<keyword evidence="2" id="KW-1133">Transmembrane helix</keyword>
<sequence>MHRYQLDQHESEQQGSRSRSGRLDSLSVIKVLILVMLVVAGIVTLVVVASVADSESASASNFLEELPFDQRSTVVSNTDHAPAAS</sequence>
<dbReference type="Proteomes" id="UP000095280">
    <property type="component" value="Unplaced"/>
</dbReference>
<evidence type="ECO:0000256" key="2">
    <source>
        <dbReference type="SAM" id="Phobius"/>
    </source>
</evidence>